<keyword evidence="2" id="KW-1185">Reference proteome</keyword>
<dbReference type="OrthoDB" id="9178962at2"/>
<gene>
    <name evidence="1" type="ORF">ETQ85_23590</name>
</gene>
<organism evidence="1 2">
    <name type="scientific">Zoogloea oleivorans</name>
    <dbReference type="NCBI Taxonomy" id="1552750"/>
    <lineage>
        <taxon>Bacteria</taxon>
        <taxon>Pseudomonadati</taxon>
        <taxon>Pseudomonadota</taxon>
        <taxon>Betaproteobacteria</taxon>
        <taxon>Rhodocyclales</taxon>
        <taxon>Zoogloeaceae</taxon>
        <taxon>Zoogloea</taxon>
    </lineage>
</organism>
<dbReference type="EMBL" id="SDKK01000037">
    <property type="protein sequence ID" value="TYC51804.1"/>
    <property type="molecule type" value="Genomic_DNA"/>
</dbReference>
<accession>A0A6C2CCV5</accession>
<sequence>MLWHINEELLSELFAEAPTEPAAWRGIPFEVETDVEVVPIQFLTTRYLVFFTNIVHDFDGDVAFAHQMAATWSGGFIPAEQHRLVKFLRADAADQDTIFDPTAWKLEDPRQIFQFGRLLISAILVHAEQMPAIRQYLFKPENARLEKFYSRTFLRNRSTCAEAGFAPILDINVDEGGFYGYQRTTN</sequence>
<evidence type="ECO:0000313" key="2">
    <source>
        <dbReference type="Proteomes" id="UP000389128"/>
    </source>
</evidence>
<dbReference type="Proteomes" id="UP000389128">
    <property type="component" value="Unassembled WGS sequence"/>
</dbReference>
<name>A0A6C2CCV5_9RHOO</name>
<dbReference type="AlphaFoldDB" id="A0A6C2CCV5"/>
<dbReference type="RefSeq" id="WP_148581500.1">
    <property type="nucleotide sequence ID" value="NZ_SDKK01000037.1"/>
</dbReference>
<comment type="caution">
    <text evidence="1">The sequence shown here is derived from an EMBL/GenBank/DDBJ whole genome shotgun (WGS) entry which is preliminary data.</text>
</comment>
<evidence type="ECO:0000313" key="1">
    <source>
        <dbReference type="EMBL" id="TYC51804.1"/>
    </source>
</evidence>
<protein>
    <submittedName>
        <fullName evidence="1">Uncharacterized protein</fullName>
    </submittedName>
</protein>
<reference evidence="1 2" key="1">
    <citation type="submission" date="2019-01" db="EMBL/GenBank/DDBJ databases">
        <title>Zoogloea oleivorans genome sequencing and assembly.</title>
        <authorList>
            <person name="Tancsics A."/>
            <person name="Farkas M."/>
            <person name="Kriszt B."/>
            <person name="Maroti G."/>
            <person name="Horvath B."/>
        </authorList>
    </citation>
    <scope>NUCLEOTIDE SEQUENCE [LARGE SCALE GENOMIC DNA]</scope>
    <source>
        <strain evidence="1 2">Buc</strain>
    </source>
</reference>
<proteinExistence type="predicted"/>